<dbReference type="Gene3D" id="3.40.710.10">
    <property type="entry name" value="DD-peptidase/beta-lactamase superfamily"/>
    <property type="match status" value="1"/>
</dbReference>
<feature type="domain" description="Beta-lactamase-related" evidence="1">
    <location>
        <begin position="11"/>
        <end position="326"/>
    </location>
</feature>
<protein>
    <submittedName>
        <fullName evidence="2">Serine hydrolase domain-containing protein</fullName>
        <ecNumber evidence="2">3.1.1.103</ecNumber>
    </submittedName>
</protein>
<dbReference type="InterPro" id="IPR050491">
    <property type="entry name" value="AmpC-like"/>
</dbReference>
<dbReference type="EC" id="3.1.1.103" evidence="2"/>
<dbReference type="PANTHER" id="PTHR46825">
    <property type="entry name" value="D-ALANYL-D-ALANINE-CARBOXYPEPTIDASE/ENDOPEPTIDASE AMPH"/>
    <property type="match status" value="1"/>
</dbReference>
<feature type="non-terminal residue" evidence="2">
    <location>
        <position position="1"/>
    </location>
</feature>
<dbReference type="Proteomes" id="UP001183202">
    <property type="component" value="Unassembled WGS sequence"/>
</dbReference>
<accession>A0ABU2NJD4</accession>
<gene>
    <name evidence="2" type="ORF">RM445_31905</name>
</gene>
<dbReference type="InterPro" id="IPR012338">
    <property type="entry name" value="Beta-lactam/transpept-like"/>
</dbReference>
<dbReference type="GO" id="GO:0016787">
    <property type="term" value="F:hydrolase activity"/>
    <property type="evidence" value="ECO:0007669"/>
    <property type="project" value="UniProtKB-KW"/>
</dbReference>
<name>A0ABU2NJD4_9PSEU</name>
<evidence type="ECO:0000313" key="3">
    <source>
        <dbReference type="Proteomes" id="UP001183202"/>
    </source>
</evidence>
<keyword evidence="3" id="KW-1185">Reference proteome</keyword>
<dbReference type="SUPFAM" id="SSF56601">
    <property type="entry name" value="beta-lactamase/transpeptidase-like"/>
    <property type="match status" value="1"/>
</dbReference>
<evidence type="ECO:0000259" key="1">
    <source>
        <dbReference type="Pfam" id="PF00144"/>
    </source>
</evidence>
<evidence type="ECO:0000313" key="2">
    <source>
        <dbReference type="EMBL" id="MDT0354078.1"/>
    </source>
</evidence>
<comment type="caution">
    <text evidence="2">The sequence shown here is derived from an EMBL/GenBank/DDBJ whole genome shotgun (WGS) entry which is preliminary data.</text>
</comment>
<dbReference type="Pfam" id="PF00144">
    <property type="entry name" value="Beta-lactamase"/>
    <property type="match status" value="1"/>
</dbReference>
<organism evidence="2 3">
    <name type="scientific">Pseudonocardia charpentierae</name>
    <dbReference type="NCBI Taxonomy" id="3075545"/>
    <lineage>
        <taxon>Bacteria</taxon>
        <taxon>Bacillati</taxon>
        <taxon>Actinomycetota</taxon>
        <taxon>Actinomycetes</taxon>
        <taxon>Pseudonocardiales</taxon>
        <taxon>Pseudonocardiaceae</taxon>
        <taxon>Pseudonocardia</taxon>
    </lineage>
</organism>
<dbReference type="PANTHER" id="PTHR46825:SF7">
    <property type="entry name" value="D-ALANYL-D-ALANINE CARBOXYPEPTIDASE"/>
    <property type="match status" value="1"/>
</dbReference>
<proteinExistence type="predicted"/>
<keyword evidence="2" id="KW-0378">Hydrolase</keyword>
<dbReference type="InterPro" id="IPR001466">
    <property type="entry name" value="Beta-lactam-related"/>
</dbReference>
<sequence>ASGTVERGVERRPGVDTHFRIASNTKTMTAAVILQLAQEGKIGIDDSVSRYVPGVPNGDNIRIAELLKMRSGLYNYTNSMVLAKSLDDDPAKAWTPEELLAIAFAQPSNAAPGVEFEYNNTNYALLGLIIERAGGQPLATAFEERLFTPLGMTNTELPARDSNRIPEPFTHGYLYGSSSVALYGTPEYTSEQIAQAEAGTLPPEDYTDVNHSFAYAAGGVVSTAKDLATWIDALVGGRVLNADYQKMWLDSPLPENPDRPAGLWYGYGINRQSWGPNTILLHGGETAGYNSSMVRDPANDMTIVVWTNLTVDLQMRPTANNLMLKVLDQIYVQSPLGP</sequence>
<dbReference type="EMBL" id="JAVREJ010000078">
    <property type="protein sequence ID" value="MDT0354078.1"/>
    <property type="molecule type" value="Genomic_DNA"/>
</dbReference>
<dbReference type="RefSeq" id="WP_311560586.1">
    <property type="nucleotide sequence ID" value="NZ_JAVREJ010000078.1"/>
</dbReference>
<reference evidence="3" key="1">
    <citation type="submission" date="2023-07" db="EMBL/GenBank/DDBJ databases">
        <title>30 novel species of actinomycetes from the DSMZ collection.</title>
        <authorList>
            <person name="Nouioui I."/>
        </authorList>
    </citation>
    <scope>NUCLEOTIDE SEQUENCE [LARGE SCALE GENOMIC DNA]</scope>
    <source>
        <strain evidence="3">DSM 45834</strain>
    </source>
</reference>